<feature type="region of interest" description="Disordered" evidence="1">
    <location>
        <begin position="1"/>
        <end position="114"/>
    </location>
</feature>
<dbReference type="AlphaFoldDB" id="A0A220UDN2"/>
<dbReference type="GO" id="GO:0006417">
    <property type="term" value="P:regulation of translation"/>
    <property type="evidence" value="ECO:0007669"/>
    <property type="project" value="TreeGrafter"/>
</dbReference>
<dbReference type="OrthoDB" id="153510at2"/>
<protein>
    <recommendedName>
        <fullName evidence="2">Anti-sigma K factor RskA C-terminal domain-containing protein</fullName>
    </recommendedName>
</protein>
<reference evidence="4" key="1">
    <citation type="submission" date="2017-07" db="EMBL/GenBank/DDBJ databases">
        <title>Brachybacterium sp. VR2415.</title>
        <authorList>
            <person name="Tak E.J."/>
            <person name="Bae J.-W."/>
        </authorList>
    </citation>
    <scope>NUCLEOTIDE SEQUENCE [LARGE SCALE GENOMIC DNA]</scope>
    <source>
        <strain evidence="4">VR2415</strain>
    </source>
</reference>
<gene>
    <name evidence="3" type="ORF">CFK39_08305</name>
</gene>
<dbReference type="PANTHER" id="PTHR37461">
    <property type="entry name" value="ANTI-SIGMA-K FACTOR RSKA"/>
    <property type="match status" value="1"/>
</dbReference>
<dbReference type="GO" id="GO:0016989">
    <property type="term" value="F:sigma factor antagonist activity"/>
    <property type="evidence" value="ECO:0007669"/>
    <property type="project" value="TreeGrafter"/>
</dbReference>
<dbReference type="GO" id="GO:0005886">
    <property type="term" value="C:plasma membrane"/>
    <property type="evidence" value="ECO:0007669"/>
    <property type="project" value="InterPro"/>
</dbReference>
<sequence>MGPERPGRGGARADAPLPRGGYRGRRRGRRLRGDRRRARRQPPPARPAPGAEGRSDGPHRHHPPALPLPEQEETQTDTARAEAPDVAPAEVPSPRPTAPSVEDASAPPNPPAKVVSLDRYRASVRRNRWTAVAASALLLTTIAGAGLWNNERIAEQDARASLEAMASEQADAEAERAMLSTILASDDASHLVIPSQDGGSLQLMYSRQQGAMLVQAADLPALPAEETYQLWMIDDSGIASAGLLEDPGAAAMHDGAIPEGVTVGLTIEPAGGSEQPTMDPIAAGVLS</sequence>
<keyword evidence="4" id="KW-1185">Reference proteome</keyword>
<dbReference type="KEGG" id="brv:CFK39_08305"/>
<dbReference type="InterPro" id="IPR051474">
    <property type="entry name" value="Anti-sigma-K/W_factor"/>
</dbReference>
<evidence type="ECO:0000313" key="3">
    <source>
        <dbReference type="EMBL" id="ASK65833.1"/>
    </source>
</evidence>
<feature type="compositionally biased region" description="Basic residues" evidence="1">
    <location>
        <begin position="22"/>
        <end position="40"/>
    </location>
</feature>
<feature type="domain" description="Anti-sigma K factor RskA C-terminal" evidence="2">
    <location>
        <begin position="130"/>
        <end position="280"/>
    </location>
</feature>
<proteinExistence type="predicted"/>
<dbReference type="Proteomes" id="UP000198398">
    <property type="component" value="Chromosome"/>
</dbReference>
<evidence type="ECO:0000313" key="4">
    <source>
        <dbReference type="Proteomes" id="UP000198398"/>
    </source>
</evidence>
<dbReference type="EMBL" id="CP022316">
    <property type="protein sequence ID" value="ASK65833.1"/>
    <property type="molecule type" value="Genomic_DNA"/>
</dbReference>
<dbReference type="PANTHER" id="PTHR37461:SF1">
    <property type="entry name" value="ANTI-SIGMA-K FACTOR RSKA"/>
    <property type="match status" value="1"/>
</dbReference>
<evidence type="ECO:0000256" key="1">
    <source>
        <dbReference type="SAM" id="MobiDB-lite"/>
    </source>
</evidence>
<accession>A0A220UDN2</accession>
<dbReference type="Pfam" id="PF10099">
    <property type="entry name" value="RskA_C"/>
    <property type="match status" value="1"/>
</dbReference>
<evidence type="ECO:0000259" key="2">
    <source>
        <dbReference type="Pfam" id="PF10099"/>
    </source>
</evidence>
<name>A0A220UDN2_9MICO</name>
<dbReference type="InterPro" id="IPR018764">
    <property type="entry name" value="RskA_C"/>
</dbReference>
<organism evidence="3 4">
    <name type="scientific">Brachybacterium avium</name>
    <dbReference type="NCBI Taxonomy" id="2017485"/>
    <lineage>
        <taxon>Bacteria</taxon>
        <taxon>Bacillati</taxon>
        <taxon>Actinomycetota</taxon>
        <taxon>Actinomycetes</taxon>
        <taxon>Micrococcales</taxon>
        <taxon>Dermabacteraceae</taxon>
        <taxon>Brachybacterium</taxon>
    </lineage>
</organism>